<dbReference type="InterPro" id="IPR039843">
    <property type="entry name" value="KXD1-like"/>
</dbReference>
<evidence type="ECO:0000313" key="3">
    <source>
        <dbReference type="EMBL" id="SZX70719.1"/>
    </source>
</evidence>
<comment type="similarity">
    <text evidence="1">Belongs to the KXD1 family.</text>
</comment>
<accession>A0A383W0Q1</accession>
<dbReference type="InterPro" id="IPR019371">
    <property type="entry name" value="KxDL_dom"/>
</dbReference>
<dbReference type="GO" id="GO:0099078">
    <property type="term" value="C:BORC complex"/>
    <property type="evidence" value="ECO:0007669"/>
    <property type="project" value="TreeGrafter"/>
</dbReference>
<organism evidence="3 4">
    <name type="scientific">Tetradesmus obliquus</name>
    <name type="common">Green alga</name>
    <name type="synonym">Acutodesmus obliquus</name>
    <dbReference type="NCBI Taxonomy" id="3088"/>
    <lineage>
        <taxon>Eukaryota</taxon>
        <taxon>Viridiplantae</taxon>
        <taxon>Chlorophyta</taxon>
        <taxon>core chlorophytes</taxon>
        <taxon>Chlorophyceae</taxon>
        <taxon>CS clade</taxon>
        <taxon>Sphaeropleales</taxon>
        <taxon>Scenedesmaceae</taxon>
        <taxon>Tetradesmus</taxon>
    </lineage>
</organism>
<reference evidence="3 4" key="1">
    <citation type="submission" date="2016-10" db="EMBL/GenBank/DDBJ databases">
        <authorList>
            <person name="Cai Z."/>
        </authorList>
    </citation>
    <scope>NUCLEOTIDE SEQUENCE [LARGE SCALE GENOMIC DNA]</scope>
</reference>
<dbReference type="GO" id="GO:0032418">
    <property type="term" value="P:lysosome localization"/>
    <property type="evidence" value="ECO:0007669"/>
    <property type="project" value="TreeGrafter"/>
</dbReference>
<dbReference type="STRING" id="3088.A0A383W0Q1"/>
<proteinExistence type="inferred from homology"/>
<dbReference type="PANTHER" id="PTHR13511:SF0">
    <property type="entry name" value="KXDL MOTIF-CONTAINING PROTEIN 1"/>
    <property type="match status" value="1"/>
</dbReference>
<dbReference type="AlphaFoldDB" id="A0A383W0Q1"/>
<evidence type="ECO:0000259" key="2">
    <source>
        <dbReference type="Pfam" id="PF10241"/>
    </source>
</evidence>
<name>A0A383W0Q1_TETOB</name>
<sequence length="112" mass="12705">MEHDNSEVDAALVDSMRGLVSKPDLYLIKAAQASTLRQLKAARTLLRDFNAAAKQQLEQKLTASQAAVQHLTSIRQDLDYTYARIRELKQQLAEVHPELYKQLQQELAAEED</sequence>
<feature type="domain" description="KxDL" evidence="2">
    <location>
        <begin position="16"/>
        <end position="100"/>
    </location>
</feature>
<dbReference type="Pfam" id="PF10241">
    <property type="entry name" value="KxDL"/>
    <property type="match status" value="1"/>
</dbReference>
<protein>
    <recommendedName>
        <fullName evidence="2">KxDL domain-containing protein</fullName>
    </recommendedName>
</protein>
<keyword evidence="4" id="KW-1185">Reference proteome</keyword>
<dbReference type="PANTHER" id="PTHR13511">
    <property type="entry name" value="KXDL MOTIF-CONTAINING PROTEIN 1"/>
    <property type="match status" value="1"/>
</dbReference>
<evidence type="ECO:0000256" key="1">
    <source>
        <dbReference type="ARBA" id="ARBA00005913"/>
    </source>
</evidence>
<dbReference type="Proteomes" id="UP000256970">
    <property type="component" value="Unassembled WGS sequence"/>
</dbReference>
<evidence type="ECO:0000313" key="4">
    <source>
        <dbReference type="Proteomes" id="UP000256970"/>
    </source>
</evidence>
<dbReference type="EMBL" id="FNXT01001006">
    <property type="protein sequence ID" value="SZX70719.1"/>
    <property type="molecule type" value="Genomic_DNA"/>
</dbReference>
<gene>
    <name evidence="3" type="ORF">BQ4739_LOCUS10908</name>
</gene>